<evidence type="ECO:0000313" key="2">
    <source>
        <dbReference type="Proteomes" id="UP001173802"/>
    </source>
</evidence>
<keyword evidence="1" id="KW-0808">Transferase</keyword>
<accession>A0ACC6FSD1</accession>
<protein>
    <submittedName>
        <fullName evidence="1">Glycosyltransferase</fullName>
        <ecNumber evidence="1">2.4.-.-</ecNumber>
    </submittedName>
</protein>
<dbReference type="EC" id="2.4.-.-" evidence="1"/>
<keyword evidence="1" id="KW-0328">Glycosyltransferase</keyword>
<proteinExistence type="predicted"/>
<dbReference type="EMBL" id="JANURN010000004">
    <property type="protein sequence ID" value="MDL0082075.1"/>
    <property type="molecule type" value="Genomic_DNA"/>
</dbReference>
<evidence type="ECO:0000313" key="1">
    <source>
        <dbReference type="EMBL" id="MDL0082075.1"/>
    </source>
</evidence>
<comment type="caution">
    <text evidence="1">The sequence shown here is derived from an EMBL/GenBank/DDBJ whole genome shotgun (WGS) entry which is preliminary data.</text>
</comment>
<name>A0ACC6FSD1_9HELI</name>
<dbReference type="Proteomes" id="UP001173802">
    <property type="component" value="Unassembled WGS sequence"/>
</dbReference>
<reference evidence="1 2" key="1">
    <citation type="journal article" date="2023" name="Microorganisms">
        <title>Isolation and Genomic Characteristics of Cat-Borne Campylobacter felis sp. nov. and Sheep-Borne Campylobacter ovis sp. nov.</title>
        <authorList>
            <person name="Wang H."/>
            <person name="Li Y."/>
            <person name="Gu Y."/>
            <person name="Zhou G."/>
            <person name="Chen X."/>
            <person name="Zhang X."/>
            <person name="Shao Z."/>
            <person name="Zhang J."/>
            <person name="Zhang M."/>
        </authorList>
    </citation>
    <scope>NUCLEOTIDE SEQUENCE [LARGE SCALE GENOMIC DNA]</scope>
    <source>
        <strain evidence="1 2">XJK30-2</strain>
    </source>
</reference>
<keyword evidence="2" id="KW-1185">Reference proteome</keyword>
<gene>
    <name evidence="1" type="ORF">NYG90_05205</name>
</gene>
<sequence length="403" mass="45785">MPSPRSAWHRGKDTDVAQSNAKDAKKDSSVKVDSRVGESTTTKVLFVIGDITRKGGIERVVVNLANAFVQILGYEVGVCSCFKRYDELPYVLDSRVRLSYIYEFSGAPMHQKAQKSKLYKLYYRNIFERVLSHKVCALARGFDFLIDNDHIYLPPPLLRFNAFPKTIKVFHLPFSRPRSRAKSFDGIVVLSNKQYDLWRKHYKRVSVIPNFITEFASKKECDSSAQVVLSVGRMEEGDQKGFSRLIDIWEMVQCSGEFASWKLCVIGDGEIKCELEEKIAQKGLESSIILKPFSKTIQEEYAKASIYAMTSYYEALPMVLLEAGSIGLALIAFDVNTGPSDVIPCPKNLIHDNDMQAYATRLKELMRSSSLREECGASVRERVEEQFSKSAVLQQWEELFKTL</sequence>
<organism evidence="1 2">
    <name type="scientific">Helicobacter zhangjianzhongii</name>
    <dbReference type="NCBI Taxonomy" id="2974574"/>
    <lineage>
        <taxon>Bacteria</taxon>
        <taxon>Pseudomonadati</taxon>
        <taxon>Campylobacterota</taxon>
        <taxon>Epsilonproteobacteria</taxon>
        <taxon>Campylobacterales</taxon>
        <taxon>Helicobacteraceae</taxon>
        <taxon>Helicobacter</taxon>
    </lineage>
</organism>